<keyword evidence="4" id="KW-1185">Reference proteome</keyword>
<evidence type="ECO:0000256" key="1">
    <source>
        <dbReference type="ARBA" id="ARBA00008791"/>
    </source>
</evidence>
<sequence>MFQRILAAVDSSPGRHSVLQLAAELARLAEAKVRVLHIAPSSAAMATVVSLEDDAEAKAILDDAVAALRNAGVDVEGTLANALTTQIATTISSAAEEWPADLVILNPHHRGALEALINPRVSDAVAHRSRVAVLLAPEDNSHDQR</sequence>
<feature type="domain" description="UspA" evidence="2">
    <location>
        <begin position="1"/>
        <end position="136"/>
    </location>
</feature>
<accession>A0ABW2E4Q0</accession>
<dbReference type="CDD" id="cd00293">
    <property type="entry name" value="USP-like"/>
    <property type="match status" value="1"/>
</dbReference>
<gene>
    <name evidence="3" type="ORF">ACFQMH_20340</name>
</gene>
<dbReference type="SUPFAM" id="SSF52402">
    <property type="entry name" value="Adenine nucleotide alpha hydrolases-like"/>
    <property type="match status" value="1"/>
</dbReference>
<dbReference type="RefSeq" id="WP_189874136.1">
    <property type="nucleotide sequence ID" value="NZ_BMWA01000013.1"/>
</dbReference>
<dbReference type="PANTHER" id="PTHR46268">
    <property type="entry name" value="STRESS RESPONSE PROTEIN NHAX"/>
    <property type="match status" value="1"/>
</dbReference>
<dbReference type="PANTHER" id="PTHR46268:SF6">
    <property type="entry name" value="UNIVERSAL STRESS PROTEIN UP12"/>
    <property type="match status" value="1"/>
</dbReference>
<organism evidence="3 4">
    <name type="scientific">Streptomyces viridiviolaceus</name>
    <dbReference type="NCBI Taxonomy" id="68282"/>
    <lineage>
        <taxon>Bacteria</taxon>
        <taxon>Bacillati</taxon>
        <taxon>Actinomycetota</taxon>
        <taxon>Actinomycetes</taxon>
        <taxon>Kitasatosporales</taxon>
        <taxon>Streptomycetaceae</taxon>
        <taxon>Streptomyces</taxon>
    </lineage>
</organism>
<dbReference type="EMBL" id="JBHSYM010000043">
    <property type="protein sequence ID" value="MFC7014028.1"/>
    <property type="molecule type" value="Genomic_DNA"/>
</dbReference>
<evidence type="ECO:0000313" key="4">
    <source>
        <dbReference type="Proteomes" id="UP001596409"/>
    </source>
</evidence>
<reference evidence="4" key="1">
    <citation type="journal article" date="2019" name="Int. J. Syst. Evol. Microbiol.">
        <title>The Global Catalogue of Microorganisms (GCM) 10K type strain sequencing project: providing services to taxonomists for standard genome sequencing and annotation.</title>
        <authorList>
            <consortium name="The Broad Institute Genomics Platform"/>
            <consortium name="The Broad Institute Genome Sequencing Center for Infectious Disease"/>
            <person name="Wu L."/>
            <person name="Ma J."/>
        </authorList>
    </citation>
    <scope>NUCLEOTIDE SEQUENCE [LARGE SCALE GENOMIC DNA]</scope>
    <source>
        <strain evidence="4">JCM 4855</strain>
    </source>
</reference>
<proteinExistence type="inferred from homology"/>
<protein>
    <submittedName>
        <fullName evidence="3">Universal stress protein</fullName>
    </submittedName>
</protein>
<evidence type="ECO:0000259" key="2">
    <source>
        <dbReference type="Pfam" id="PF00582"/>
    </source>
</evidence>
<dbReference type="Gene3D" id="3.40.50.620">
    <property type="entry name" value="HUPs"/>
    <property type="match status" value="1"/>
</dbReference>
<dbReference type="InterPro" id="IPR006016">
    <property type="entry name" value="UspA"/>
</dbReference>
<comment type="similarity">
    <text evidence="1">Belongs to the universal stress protein A family.</text>
</comment>
<comment type="caution">
    <text evidence="3">The sequence shown here is derived from an EMBL/GenBank/DDBJ whole genome shotgun (WGS) entry which is preliminary data.</text>
</comment>
<dbReference type="Pfam" id="PF00582">
    <property type="entry name" value="Usp"/>
    <property type="match status" value="1"/>
</dbReference>
<name>A0ABW2E4Q0_9ACTN</name>
<dbReference type="Proteomes" id="UP001596409">
    <property type="component" value="Unassembled WGS sequence"/>
</dbReference>
<dbReference type="InterPro" id="IPR014729">
    <property type="entry name" value="Rossmann-like_a/b/a_fold"/>
</dbReference>
<evidence type="ECO:0000313" key="3">
    <source>
        <dbReference type="EMBL" id="MFC7014028.1"/>
    </source>
</evidence>